<proteinExistence type="predicted"/>
<feature type="compositionally biased region" description="Basic and acidic residues" evidence="1">
    <location>
        <begin position="97"/>
        <end position="106"/>
    </location>
</feature>
<evidence type="ECO:0000313" key="2">
    <source>
        <dbReference type="EMBL" id="KAF6828257.1"/>
    </source>
</evidence>
<sequence>MHDNESIRPTSAGLLPSPDARFSPSGSLRSRPQGLQIAPVQSVPAAAAAATGEILSAWTHRRPFTAGRSTTENDNEEEEKRIQVIESIAVALQTSRRRTEGNDRPARKVSTRTTSLHDEGGREGDTDVARILTAPGKSRARYRIEWNYVRRVAVRYESRKESSAEESLPEQT</sequence>
<feature type="region of interest" description="Disordered" evidence="1">
    <location>
        <begin position="57"/>
        <end position="80"/>
    </location>
</feature>
<dbReference type="Proteomes" id="UP000654918">
    <property type="component" value="Unassembled WGS sequence"/>
</dbReference>
<name>A0A8H6NCA1_9PEZI</name>
<feature type="region of interest" description="Disordered" evidence="1">
    <location>
        <begin position="1"/>
        <end position="36"/>
    </location>
</feature>
<comment type="caution">
    <text evidence="2">The sequence shown here is derived from an EMBL/GenBank/DDBJ whole genome shotgun (WGS) entry which is preliminary data.</text>
</comment>
<reference evidence="2" key="1">
    <citation type="journal article" date="2020" name="Phytopathology">
        <title>Genome Sequence Resources of Colletotrichum truncatum, C. plurivorum, C. musicola, and C. sojae: Four Species Pathogenic to Soybean (Glycine max).</title>
        <authorList>
            <person name="Rogerio F."/>
            <person name="Boufleur T.R."/>
            <person name="Ciampi-Guillardi M."/>
            <person name="Sukno S.A."/>
            <person name="Thon M.R."/>
            <person name="Massola Junior N.S."/>
            <person name="Baroncelli R."/>
        </authorList>
    </citation>
    <scope>NUCLEOTIDE SEQUENCE</scope>
    <source>
        <strain evidence="2">LFN00145</strain>
    </source>
</reference>
<dbReference type="AlphaFoldDB" id="A0A8H6NCA1"/>
<feature type="region of interest" description="Disordered" evidence="1">
    <location>
        <begin position="93"/>
        <end position="127"/>
    </location>
</feature>
<protein>
    <submittedName>
        <fullName evidence="2">Uncharacterized protein</fullName>
    </submittedName>
</protein>
<feature type="compositionally biased region" description="Basic and acidic residues" evidence="1">
    <location>
        <begin position="115"/>
        <end position="127"/>
    </location>
</feature>
<gene>
    <name evidence="2" type="ORF">CPLU01_08630</name>
</gene>
<organism evidence="2 3">
    <name type="scientific">Colletotrichum plurivorum</name>
    <dbReference type="NCBI Taxonomy" id="2175906"/>
    <lineage>
        <taxon>Eukaryota</taxon>
        <taxon>Fungi</taxon>
        <taxon>Dikarya</taxon>
        <taxon>Ascomycota</taxon>
        <taxon>Pezizomycotina</taxon>
        <taxon>Sordariomycetes</taxon>
        <taxon>Hypocreomycetidae</taxon>
        <taxon>Glomerellales</taxon>
        <taxon>Glomerellaceae</taxon>
        <taxon>Colletotrichum</taxon>
        <taxon>Colletotrichum orchidearum species complex</taxon>
    </lineage>
</organism>
<accession>A0A8H6NCA1</accession>
<evidence type="ECO:0000313" key="3">
    <source>
        <dbReference type="Proteomes" id="UP000654918"/>
    </source>
</evidence>
<keyword evidence="3" id="KW-1185">Reference proteome</keyword>
<evidence type="ECO:0000256" key="1">
    <source>
        <dbReference type="SAM" id="MobiDB-lite"/>
    </source>
</evidence>
<dbReference type="EMBL" id="WIGO01000125">
    <property type="protein sequence ID" value="KAF6828257.1"/>
    <property type="molecule type" value="Genomic_DNA"/>
</dbReference>